<keyword evidence="7" id="KW-0131">Cell cycle</keyword>
<evidence type="ECO:0000256" key="1">
    <source>
        <dbReference type="ARBA" id="ARBA00004141"/>
    </source>
</evidence>
<feature type="transmembrane region" description="Helical" evidence="7">
    <location>
        <begin position="279"/>
        <end position="301"/>
    </location>
</feature>
<sequence>MVDAKLTTGWSWSQWGTRLFAILAIALGSTAFILDWQSNRLMDVVQSLSVPFWVAMAITTAVGARAVPTLKAIKAGQIIREDGPQDHLKKAGTPTMGGIFFIPVAVLVAVVLSGFDGNVIAASLLTLGYGAIGWIDDWQILRRRSNKGISPRMKLILQTLLAVVFAGWMAWSIPENLTEIALAGGIILPLGFFFWPLAVFVLVSESNAVNLTDGLDGLAGGTCAIAFLALGAVLAATAPGLAILCACISGSCLGFLVFNRNPAQVFMGDTGSMALGGAIGAIALMSGNVWSLAILSGLFFVETLSVMLQVSYYKATKGPDGIGKRIFKMAPLHHHLELSGWSETQVVGVFYGVVGILAIVCSISA</sequence>
<keyword evidence="7" id="KW-0479">Metal-binding</keyword>
<keyword evidence="7" id="KW-0573">Peptidoglycan synthesis</keyword>
<evidence type="ECO:0000256" key="2">
    <source>
        <dbReference type="ARBA" id="ARBA00005583"/>
    </source>
</evidence>
<dbReference type="PANTHER" id="PTHR22926:SF5">
    <property type="entry name" value="PHOSPHO-N-ACETYLMURAMOYL-PENTAPEPTIDE-TRANSFERASE HOMOLOG"/>
    <property type="match status" value="1"/>
</dbReference>
<keyword evidence="7" id="KW-0961">Cell wall biogenesis/degradation</keyword>
<comment type="caution">
    <text evidence="9">The sequence shown here is derived from an EMBL/GenBank/DDBJ whole genome shotgun (WGS) entry which is preliminary data.</text>
</comment>
<proteinExistence type="inferred from homology"/>
<comment type="subcellular location">
    <subcellularLocation>
        <location evidence="7">Cell membrane</location>
        <topology evidence="7">Multi-pass membrane protein</topology>
    </subcellularLocation>
    <subcellularLocation>
        <location evidence="1">Membrane</location>
        <topology evidence="1">Multi-pass membrane protein</topology>
    </subcellularLocation>
</comment>
<evidence type="ECO:0000256" key="6">
    <source>
        <dbReference type="ARBA" id="ARBA00023136"/>
    </source>
</evidence>
<evidence type="ECO:0000256" key="7">
    <source>
        <dbReference type="HAMAP-Rule" id="MF_00038"/>
    </source>
</evidence>
<keyword evidence="4 7" id="KW-0812">Transmembrane</keyword>
<dbReference type="Pfam" id="PF00953">
    <property type="entry name" value="Glycos_transf_4"/>
    <property type="match status" value="1"/>
</dbReference>
<evidence type="ECO:0000256" key="5">
    <source>
        <dbReference type="ARBA" id="ARBA00022989"/>
    </source>
</evidence>
<feature type="transmembrane region" description="Helical" evidence="7">
    <location>
        <begin position="346"/>
        <end position="364"/>
    </location>
</feature>
<keyword evidence="6 7" id="KW-0472">Membrane</keyword>
<feature type="transmembrane region" description="Helical" evidence="7">
    <location>
        <begin position="118"/>
        <end position="135"/>
    </location>
</feature>
<dbReference type="EC" id="2.7.8.13" evidence="7 8"/>
<keyword evidence="7" id="KW-0460">Magnesium</keyword>
<evidence type="ECO:0000256" key="3">
    <source>
        <dbReference type="ARBA" id="ARBA00022679"/>
    </source>
</evidence>
<keyword evidence="7" id="KW-0132">Cell division</keyword>
<gene>
    <name evidence="7 9" type="primary">mraY</name>
    <name evidence="9" type="ORF">PMH09_21565</name>
</gene>
<feature type="transmembrane region" description="Helical" evidence="7">
    <location>
        <begin position="241"/>
        <end position="258"/>
    </location>
</feature>
<protein>
    <recommendedName>
        <fullName evidence="7 8">Phospho-N-acetylmuramoyl-pentapeptide-transferase</fullName>
        <ecNumber evidence="7 8">2.7.8.13</ecNumber>
    </recommendedName>
    <alternativeName>
        <fullName evidence="7">UDP-MurNAc-pentapeptide phosphotransferase</fullName>
    </alternativeName>
</protein>
<comment type="function">
    <text evidence="7">Catalyzes the initial step of the lipid cycle reactions in the biosynthesis of the cell wall peptidoglycan: transfers peptidoglycan precursor phospho-MurNAc-pentapeptide from UDP-MurNAc-pentapeptide onto the lipid carrier undecaprenyl phosphate, yielding undecaprenyl-pyrophosphoryl-MurNAc-pentapeptide, known as lipid I.</text>
</comment>
<dbReference type="InterPro" id="IPR003524">
    <property type="entry name" value="PNAcMuramoyl-5peptid_Trfase"/>
</dbReference>
<dbReference type="CDD" id="cd06852">
    <property type="entry name" value="GT_MraY"/>
    <property type="match status" value="1"/>
</dbReference>
<keyword evidence="7" id="KW-1003">Cell membrane</keyword>
<dbReference type="PANTHER" id="PTHR22926">
    <property type="entry name" value="PHOSPHO-N-ACETYLMURAMOYL-PENTAPEPTIDE-TRANSFERASE"/>
    <property type="match status" value="1"/>
</dbReference>
<evidence type="ECO:0000313" key="10">
    <source>
        <dbReference type="Proteomes" id="UP001232992"/>
    </source>
</evidence>
<dbReference type="InterPro" id="IPR018480">
    <property type="entry name" value="PNAcMuramoyl-5peptid_Trfase_CS"/>
</dbReference>
<feature type="transmembrane region" description="Helical" evidence="7">
    <location>
        <begin position="155"/>
        <end position="174"/>
    </location>
</feature>
<dbReference type="Pfam" id="PF10555">
    <property type="entry name" value="MraY_sig1"/>
    <property type="match status" value="1"/>
</dbReference>
<dbReference type="InterPro" id="IPR000715">
    <property type="entry name" value="Glycosyl_transferase_4"/>
</dbReference>
<dbReference type="GO" id="GO:0016740">
    <property type="term" value="F:transferase activity"/>
    <property type="evidence" value="ECO:0007669"/>
    <property type="project" value="UniProtKB-KW"/>
</dbReference>
<dbReference type="PROSITE" id="PS01348">
    <property type="entry name" value="MRAY_2"/>
    <property type="match status" value="1"/>
</dbReference>
<accession>A0ABT7C2X0</accession>
<comment type="similarity">
    <text evidence="2 7">Belongs to the glycosyltransferase 4 family. MraY subfamily.</text>
</comment>
<reference evidence="9 10" key="1">
    <citation type="submission" date="2023-01" db="EMBL/GenBank/DDBJ databases">
        <title>Novel diversity within Roseofilum (Cyanobacteria; Desertifilaceae) from marine benthic mats with descriptions of four novel species.</title>
        <authorList>
            <person name="Wang Y."/>
            <person name="Berthold D.E."/>
            <person name="Hu J."/>
            <person name="Lefler F.W."/>
            <person name="Laughinghouse H.D. IV."/>
        </authorList>
    </citation>
    <scope>NUCLEOTIDE SEQUENCE [LARGE SCALE GENOMIC DNA]</scope>
    <source>
        <strain evidence="9 10">BLCC-M143</strain>
    </source>
</reference>
<dbReference type="Proteomes" id="UP001232992">
    <property type="component" value="Unassembled WGS sequence"/>
</dbReference>
<dbReference type="PROSITE" id="PS01347">
    <property type="entry name" value="MRAY_1"/>
    <property type="match status" value="1"/>
</dbReference>
<comment type="cofactor">
    <cofactor evidence="7">
        <name>Mg(2+)</name>
        <dbReference type="ChEBI" id="CHEBI:18420"/>
    </cofactor>
</comment>
<organism evidence="9 10">
    <name type="scientific">Roseofilum casamattae BLCC-M143</name>
    <dbReference type="NCBI Taxonomy" id="3022442"/>
    <lineage>
        <taxon>Bacteria</taxon>
        <taxon>Bacillati</taxon>
        <taxon>Cyanobacteriota</taxon>
        <taxon>Cyanophyceae</taxon>
        <taxon>Desertifilales</taxon>
        <taxon>Desertifilaceae</taxon>
        <taxon>Roseofilum</taxon>
        <taxon>Roseofilum casamattae</taxon>
    </lineage>
</organism>
<dbReference type="EMBL" id="JAQOSQ010000049">
    <property type="protein sequence ID" value="MDJ1185776.1"/>
    <property type="molecule type" value="Genomic_DNA"/>
</dbReference>
<dbReference type="HAMAP" id="MF_00038">
    <property type="entry name" value="MraY"/>
    <property type="match status" value="1"/>
</dbReference>
<name>A0ABT7C2X0_9CYAN</name>
<feature type="transmembrane region" description="Helical" evidence="7">
    <location>
        <begin position="91"/>
        <end position="112"/>
    </location>
</feature>
<feature type="transmembrane region" description="Helical" evidence="7">
    <location>
        <begin position="215"/>
        <end position="235"/>
    </location>
</feature>
<keyword evidence="10" id="KW-1185">Reference proteome</keyword>
<evidence type="ECO:0000313" key="9">
    <source>
        <dbReference type="EMBL" id="MDJ1185776.1"/>
    </source>
</evidence>
<keyword evidence="5 7" id="KW-1133">Transmembrane helix</keyword>
<evidence type="ECO:0000256" key="8">
    <source>
        <dbReference type="NCBIfam" id="TIGR00445"/>
    </source>
</evidence>
<feature type="transmembrane region" description="Helical" evidence="7">
    <location>
        <begin position="20"/>
        <end position="38"/>
    </location>
</feature>
<feature type="transmembrane region" description="Helical" evidence="7">
    <location>
        <begin position="180"/>
        <end position="203"/>
    </location>
</feature>
<keyword evidence="3 7" id="KW-0808">Transferase</keyword>
<keyword evidence="7" id="KW-0133">Cell shape</keyword>
<comment type="pathway">
    <text evidence="7">Cell wall biogenesis; peptidoglycan biosynthesis.</text>
</comment>
<comment type="catalytic activity">
    <reaction evidence="7">
        <text>UDP-N-acetyl-alpha-D-muramoyl-L-alanyl-gamma-D-glutamyl-meso-2,6-diaminopimeloyl-D-alanyl-D-alanine + di-trans,octa-cis-undecaprenyl phosphate = di-trans,octa-cis-undecaprenyl diphospho-N-acetyl-alpha-D-muramoyl-L-alanyl-D-glutamyl-meso-2,6-diaminopimeloyl-D-alanyl-D-alanine + UMP</text>
        <dbReference type="Rhea" id="RHEA:28386"/>
        <dbReference type="ChEBI" id="CHEBI:57865"/>
        <dbReference type="ChEBI" id="CHEBI:60392"/>
        <dbReference type="ChEBI" id="CHEBI:61386"/>
        <dbReference type="ChEBI" id="CHEBI:61387"/>
        <dbReference type="EC" id="2.7.8.13"/>
    </reaction>
</comment>
<evidence type="ECO:0000256" key="4">
    <source>
        <dbReference type="ARBA" id="ARBA00022692"/>
    </source>
</evidence>
<dbReference type="NCBIfam" id="TIGR00445">
    <property type="entry name" value="mraY"/>
    <property type="match status" value="1"/>
</dbReference>